<dbReference type="EMBL" id="BK032778">
    <property type="protein sequence ID" value="DAF59905.1"/>
    <property type="molecule type" value="Genomic_DNA"/>
</dbReference>
<proteinExistence type="predicted"/>
<protein>
    <submittedName>
        <fullName evidence="1">Uncharacterized protein</fullName>
    </submittedName>
</protein>
<sequence>MNKTGIDCLGDNGICIPLDVKETQKSEDNEKEDNS</sequence>
<accession>A0A8S5T9F6</accession>
<organism evidence="1">
    <name type="scientific">Siphoviridae sp. ctwDi18</name>
    <dbReference type="NCBI Taxonomy" id="2827970"/>
    <lineage>
        <taxon>Viruses</taxon>
        <taxon>Duplodnaviria</taxon>
        <taxon>Heunggongvirae</taxon>
        <taxon>Uroviricota</taxon>
        <taxon>Caudoviricetes</taxon>
    </lineage>
</organism>
<evidence type="ECO:0000313" key="1">
    <source>
        <dbReference type="EMBL" id="DAF59905.1"/>
    </source>
</evidence>
<reference evidence="1" key="1">
    <citation type="journal article" date="2021" name="Proc. Natl. Acad. Sci. U.S.A.">
        <title>A Catalog of Tens of Thousands of Viruses from Human Metagenomes Reveals Hidden Associations with Chronic Diseases.</title>
        <authorList>
            <person name="Tisza M.J."/>
            <person name="Buck C.B."/>
        </authorList>
    </citation>
    <scope>NUCLEOTIDE SEQUENCE</scope>
    <source>
        <strain evidence="1">CtwDi18</strain>
    </source>
</reference>
<name>A0A8S5T9F6_9CAUD</name>